<evidence type="ECO:0000313" key="2">
    <source>
        <dbReference type="EMBL" id="KAF6224801.1"/>
    </source>
</evidence>
<sequence length="265" mass="29545">MSSQYLKKVKSQGMEGKLSEAIDGTMNTSEDNLNDSLDDVLDPDRTSTNGEITDLYHLRKKAKVAHAPSSSFEASSNKTDSADSNTLNSSIYSNDYNAANILQSSQSRICPEKLSSGRQSTTAPEEYLAKTVHSISEYEASDDELLSPPASETFHAKYRKSSPDLMTLHMFTGKMNGKTPIYVPVYKRNNFGKLLKLMERWSGHWEYMELKKLTEEELDAGLKTLEKPKAEVVVQSSEPKKAVGGRKLADFSLRETKSNGGRDWL</sequence>
<dbReference type="Proteomes" id="UP000593566">
    <property type="component" value="Unassembled WGS sequence"/>
</dbReference>
<feature type="region of interest" description="Disordered" evidence="1">
    <location>
        <begin position="1"/>
        <end position="52"/>
    </location>
</feature>
<accession>A0A8H6CKB5</accession>
<evidence type="ECO:0000313" key="3">
    <source>
        <dbReference type="Proteomes" id="UP000593566"/>
    </source>
</evidence>
<keyword evidence="3" id="KW-1185">Reference proteome</keyword>
<dbReference type="EMBL" id="JACCJB010000008">
    <property type="protein sequence ID" value="KAF6224801.1"/>
    <property type="molecule type" value="Genomic_DNA"/>
</dbReference>
<dbReference type="AlphaFoldDB" id="A0A8H6CKB5"/>
<feature type="compositionally biased region" description="Acidic residues" evidence="1">
    <location>
        <begin position="32"/>
        <end position="41"/>
    </location>
</feature>
<name>A0A8H6CKB5_9LECA</name>
<comment type="caution">
    <text evidence="2">The sequence shown here is derived from an EMBL/GenBank/DDBJ whole genome shotgun (WGS) entry which is preliminary data.</text>
</comment>
<gene>
    <name evidence="2" type="ORF">HO133_009995</name>
</gene>
<dbReference type="GeneID" id="59338387"/>
<protein>
    <submittedName>
        <fullName evidence="2">Uncharacterized protein</fullName>
    </submittedName>
</protein>
<dbReference type="RefSeq" id="XP_037153668.1">
    <property type="nucleotide sequence ID" value="XM_037300851.1"/>
</dbReference>
<reference evidence="2 3" key="1">
    <citation type="journal article" date="2020" name="Genomics">
        <title>Complete, high-quality genomes from long-read metagenomic sequencing of two wolf lichen thalli reveals enigmatic genome architecture.</title>
        <authorList>
            <person name="McKenzie S.K."/>
            <person name="Walston R.F."/>
            <person name="Allen J.L."/>
        </authorList>
    </citation>
    <scope>NUCLEOTIDE SEQUENCE [LARGE SCALE GENOMIC DNA]</scope>
    <source>
        <strain evidence="2">WasteWater1</strain>
    </source>
</reference>
<proteinExistence type="predicted"/>
<evidence type="ECO:0000256" key="1">
    <source>
        <dbReference type="SAM" id="MobiDB-lite"/>
    </source>
</evidence>
<organism evidence="2 3">
    <name type="scientific">Letharia lupina</name>
    <dbReference type="NCBI Taxonomy" id="560253"/>
    <lineage>
        <taxon>Eukaryota</taxon>
        <taxon>Fungi</taxon>
        <taxon>Dikarya</taxon>
        <taxon>Ascomycota</taxon>
        <taxon>Pezizomycotina</taxon>
        <taxon>Lecanoromycetes</taxon>
        <taxon>OSLEUM clade</taxon>
        <taxon>Lecanoromycetidae</taxon>
        <taxon>Lecanorales</taxon>
        <taxon>Lecanorineae</taxon>
        <taxon>Parmeliaceae</taxon>
        <taxon>Letharia</taxon>
    </lineage>
</organism>